<feature type="compositionally biased region" description="Basic and acidic residues" evidence="1">
    <location>
        <begin position="431"/>
        <end position="442"/>
    </location>
</feature>
<feature type="region of interest" description="Disordered" evidence="1">
    <location>
        <begin position="270"/>
        <end position="319"/>
    </location>
</feature>
<name>A0A8J2H761_COTCN</name>
<feature type="compositionally biased region" description="Low complexity" evidence="1">
    <location>
        <begin position="553"/>
        <end position="567"/>
    </location>
</feature>
<keyword evidence="4" id="KW-1185">Reference proteome</keyword>
<organism evidence="3 4">
    <name type="scientific">Cotesia congregata</name>
    <name type="common">Parasitoid wasp</name>
    <name type="synonym">Apanteles congregatus</name>
    <dbReference type="NCBI Taxonomy" id="51543"/>
    <lineage>
        <taxon>Eukaryota</taxon>
        <taxon>Metazoa</taxon>
        <taxon>Ecdysozoa</taxon>
        <taxon>Arthropoda</taxon>
        <taxon>Hexapoda</taxon>
        <taxon>Insecta</taxon>
        <taxon>Pterygota</taxon>
        <taxon>Neoptera</taxon>
        <taxon>Endopterygota</taxon>
        <taxon>Hymenoptera</taxon>
        <taxon>Apocrita</taxon>
        <taxon>Ichneumonoidea</taxon>
        <taxon>Braconidae</taxon>
        <taxon>Microgastrinae</taxon>
        <taxon>Cotesia</taxon>
    </lineage>
</organism>
<evidence type="ECO:0000313" key="3">
    <source>
        <dbReference type="EMBL" id="CAG5081423.1"/>
    </source>
</evidence>
<evidence type="ECO:0000256" key="1">
    <source>
        <dbReference type="SAM" id="MobiDB-lite"/>
    </source>
</evidence>
<dbReference type="AlphaFoldDB" id="A0A8J2H761"/>
<gene>
    <name evidence="3" type="ORF">HICCMSTLAB_LOCUS3282</name>
</gene>
<protein>
    <submittedName>
        <fullName evidence="3">Uncharacterized protein</fullName>
    </submittedName>
</protein>
<dbReference type="Proteomes" id="UP000786811">
    <property type="component" value="Unassembled WGS sequence"/>
</dbReference>
<feature type="signal peptide" evidence="2">
    <location>
        <begin position="1"/>
        <end position="20"/>
    </location>
</feature>
<feature type="compositionally biased region" description="Gly residues" evidence="1">
    <location>
        <begin position="270"/>
        <end position="279"/>
    </location>
</feature>
<feature type="compositionally biased region" description="Polar residues" evidence="1">
    <location>
        <begin position="290"/>
        <end position="308"/>
    </location>
</feature>
<evidence type="ECO:0000256" key="2">
    <source>
        <dbReference type="SAM" id="SignalP"/>
    </source>
</evidence>
<sequence>MKIVFHSLAFLLIGTFTVGAVPAFFPGSPHQLSPNFYNQPGLFRQANIPEFNKYDHIPKPGPIPQDQIGIAVQPGVFGQGQGQGPFGQLPIPGQPRFANNFDHPQKSGPIPQDQIGIAVQPGIYGQGQGPPGPFGQLPFPGQPRFLTEFDHPLKPGPIPQDQIGIAVQPGIYGQGQGPPGPFGQLPFPGQPRFLTEFDHPLKPGAFDQHQIGINVDPGTYGQPGPGQPMQSGPLLIPGQPRFANHFDHPQQPGPIPQDQIGIAVQPGVFGQGQRQGQGPFGQLSIPGQPKFSNQNGPILSPQPGSNDQLGPFGMGVPGSNLFQPQKPWVDSVNWQLQLNKQLNEEIAKKIREMLQNKTTGVPQMMTPISVPQNAWAPFPQNQWANRFHRSPLANLQALQAQGYQIIKLKDYQNLERRSASGPGGAFSKLNIRSDEKTSDKKSFGGSLAQNSTLNSTESFTDNVVANMRAASSSEHMIVGNPLEICKDYEIIDQHHPSKHNKEIKSFCKNFYQNVMPSFPSYPNEVLSTSHSEDYTVTDDISKMSDSSIRNLTQTRQQLPNNQQQKTQSDGQSKRFGDNFIGLSEELAKNSTNATAAPVQYRYRPSVNGNLPQQIPATIRANPPPKSTPRMNNYNSFHHPLAVGSALYKLPSLWPGNASNNNYNNKNFMNFAPVYPITPPNNYYLQKFPVYQTPNYFLYQ</sequence>
<feature type="chain" id="PRO_5035243041" evidence="2">
    <location>
        <begin position="21"/>
        <end position="699"/>
    </location>
</feature>
<accession>A0A8J2H761</accession>
<feature type="region of interest" description="Disordered" evidence="1">
    <location>
        <begin position="417"/>
        <end position="451"/>
    </location>
</feature>
<comment type="caution">
    <text evidence="3">The sequence shown here is derived from an EMBL/GenBank/DDBJ whole genome shotgun (WGS) entry which is preliminary data.</text>
</comment>
<proteinExistence type="predicted"/>
<evidence type="ECO:0000313" key="4">
    <source>
        <dbReference type="Proteomes" id="UP000786811"/>
    </source>
</evidence>
<reference evidence="3" key="1">
    <citation type="submission" date="2021-04" db="EMBL/GenBank/DDBJ databases">
        <authorList>
            <person name="Chebbi M.A.C M."/>
        </authorList>
    </citation>
    <scope>NUCLEOTIDE SEQUENCE</scope>
</reference>
<dbReference type="EMBL" id="CAJNRD030001118">
    <property type="protein sequence ID" value="CAG5081423.1"/>
    <property type="molecule type" value="Genomic_DNA"/>
</dbReference>
<keyword evidence="2" id="KW-0732">Signal</keyword>
<dbReference type="OrthoDB" id="10437059at2759"/>
<feature type="region of interest" description="Disordered" evidence="1">
    <location>
        <begin position="553"/>
        <end position="576"/>
    </location>
</feature>